<protein>
    <submittedName>
        <fullName evidence="2">Uncharacterized protein</fullName>
    </submittedName>
</protein>
<name>A0A150RT64_SORCE</name>
<dbReference type="AlphaFoldDB" id="A0A150RT64"/>
<organism evidence="2 3">
    <name type="scientific">Sorangium cellulosum</name>
    <name type="common">Polyangium cellulosum</name>
    <dbReference type="NCBI Taxonomy" id="56"/>
    <lineage>
        <taxon>Bacteria</taxon>
        <taxon>Pseudomonadati</taxon>
        <taxon>Myxococcota</taxon>
        <taxon>Polyangia</taxon>
        <taxon>Polyangiales</taxon>
        <taxon>Polyangiaceae</taxon>
        <taxon>Sorangium</taxon>
    </lineage>
</organism>
<feature type="compositionally biased region" description="Low complexity" evidence="1">
    <location>
        <begin position="42"/>
        <end position="59"/>
    </location>
</feature>
<evidence type="ECO:0000313" key="2">
    <source>
        <dbReference type="EMBL" id="KYF83434.1"/>
    </source>
</evidence>
<dbReference type="EMBL" id="JEMB01002111">
    <property type="protein sequence ID" value="KYF83434.1"/>
    <property type="molecule type" value="Genomic_DNA"/>
</dbReference>
<feature type="region of interest" description="Disordered" evidence="1">
    <location>
        <begin position="26"/>
        <end position="59"/>
    </location>
</feature>
<sequence length="116" mass="12308">MKSEGDLGGAARALLDRDEVEGVLSGAFYTPTEGPRSRAKSRPAGAGAASEPGAAAAPERPQHYKVICISMYTEDLERLDEMVSALKGRGMTKANRSALIRHALSQVDLDKIPKGI</sequence>
<comment type="caution">
    <text evidence="2">The sequence shown here is derived from an EMBL/GenBank/DDBJ whole genome shotgun (WGS) entry which is preliminary data.</text>
</comment>
<reference evidence="2 3" key="1">
    <citation type="submission" date="2014-02" db="EMBL/GenBank/DDBJ databases">
        <title>The small core and large imbalanced accessory genome model reveals a collaborative survival strategy of Sorangium cellulosum strains in nature.</title>
        <authorList>
            <person name="Han K."/>
            <person name="Peng R."/>
            <person name="Blom J."/>
            <person name="Li Y.-Z."/>
        </authorList>
    </citation>
    <scope>NUCLEOTIDE SEQUENCE [LARGE SCALE GENOMIC DNA]</scope>
    <source>
        <strain evidence="2 3">So0011-07</strain>
    </source>
</reference>
<gene>
    <name evidence="2" type="ORF">BE17_27805</name>
</gene>
<dbReference type="Proteomes" id="UP000075635">
    <property type="component" value="Unassembled WGS sequence"/>
</dbReference>
<evidence type="ECO:0000313" key="3">
    <source>
        <dbReference type="Proteomes" id="UP000075635"/>
    </source>
</evidence>
<proteinExistence type="predicted"/>
<evidence type="ECO:0000256" key="1">
    <source>
        <dbReference type="SAM" id="MobiDB-lite"/>
    </source>
</evidence>
<accession>A0A150RT64</accession>